<keyword evidence="8" id="KW-1185">Reference proteome</keyword>
<feature type="non-terminal residue" evidence="7">
    <location>
        <position position="1"/>
    </location>
</feature>
<feature type="compositionally biased region" description="Basic and acidic residues" evidence="6">
    <location>
        <begin position="129"/>
        <end position="166"/>
    </location>
</feature>
<evidence type="ECO:0000313" key="7">
    <source>
        <dbReference type="EMBL" id="CAI9575371.1"/>
    </source>
</evidence>
<dbReference type="Proteomes" id="UP001162483">
    <property type="component" value="Unassembled WGS sequence"/>
</dbReference>
<dbReference type="PANTHER" id="PTHR21077:SF6">
    <property type="entry name" value="CROSSOVER JUNCTION ENDONUCLEASE EME2-RELATED"/>
    <property type="match status" value="1"/>
</dbReference>
<proteinExistence type="predicted"/>
<reference evidence="7" key="1">
    <citation type="submission" date="2023-05" db="EMBL/GenBank/DDBJ databases">
        <authorList>
            <person name="Stuckert A."/>
        </authorList>
    </citation>
    <scope>NUCLEOTIDE SEQUENCE</scope>
</reference>
<evidence type="ECO:0000256" key="4">
    <source>
        <dbReference type="ARBA" id="ARBA00023204"/>
    </source>
</evidence>
<evidence type="ECO:0000256" key="6">
    <source>
        <dbReference type="SAM" id="MobiDB-lite"/>
    </source>
</evidence>
<dbReference type="EMBL" id="CATNWA010014739">
    <property type="protein sequence ID" value="CAI9575371.1"/>
    <property type="molecule type" value="Genomic_DNA"/>
</dbReference>
<feature type="region of interest" description="Disordered" evidence="6">
    <location>
        <begin position="67"/>
        <end position="166"/>
    </location>
</feature>
<organism evidence="7 8">
    <name type="scientific">Staurois parvus</name>
    <dbReference type="NCBI Taxonomy" id="386267"/>
    <lineage>
        <taxon>Eukaryota</taxon>
        <taxon>Metazoa</taxon>
        <taxon>Chordata</taxon>
        <taxon>Craniata</taxon>
        <taxon>Vertebrata</taxon>
        <taxon>Euteleostomi</taxon>
        <taxon>Amphibia</taxon>
        <taxon>Batrachia</taxon>
        <taxon>Anura</taxon>
        <taxon>Neobatrachia</taxon>
        <taxon>Ranoidea</taxon>
        <taxon>Ranidae</taxon>
        <taxon>Staurois</taxon>
    </lineage>
</organism>
<sequence>EQRQVKITVTSSPRKRAKTWEISDSEEEEPDCILTEDIKGAEAGIKCKQVLDDVDGSLFVKAEPRELLRPGQGGHGGELGWTVPTIKAGGSEPSDIQDVHFPPTSSALSLPLPKSTTSSPVKKTRRKKSPEELEANRVKAEEKKREKEQKRQEKEKIKNLEKEEREKRKESAQALKLLRPDQCGKFMVVQVDAGLLQDAGSEGMLEALSSAGYTYSLEPHSVQWSITWRREMPADWTCVDGLDLCKGEEEQMLILVEPREFLKSVFYYIQAPENAMTETPTSVFGIDRKCSGKKITLAVLGLHDYRRCQRLSS</sequence>
<dbReference type="Gene3D" id="3.40.50.10130">
    <property type="match status" value="1"/>
</dbReference>
<evidence type="ECO:0008006" key="9">
    <source>
        <dbReference type="Google" id="ProtNLM"/>
    </source>
</evidence>
<keyword evidence="2" id="KW-0227">DNA damage</keyword>
<gene>
    <name evidence="7" type="ORF">SPARVUS_LOCUS8186429</name>
</gene>
<name>A0ABN9DVN2_9NEOB</name>
<evidence type="ECO:0000313" key="8">
    <source>
        <dbReference type="Proteomes" id="UP001162483"/>
    </source>
</evidence>
<comment type="caution">
    <text evidence="7">The sequence shown here is derived from an EMBL/GenBank/DDBJ whole genome shotgun (WGS) entry which is preliminary data.</text>
</comment>
<evidence type="ECO:0000256" key="3">
    <source>
        <dbReference type="ARBA" id="ARBA00023172"/>
    </source>
</evidence>
<dbReference type="InterPro" id="IPR033310">
    <property type="entry name" value="Mms4/EME1/EME2"/>
</dbReference>
<feature type="compositionally biased region" description="Low complexity" evidence="6">
    <location>
        <begin position="102"/>
        <end position="121"/>
    </location>
</feature>
<keyword evidence="5" id="KW-0539">Nucleus</keyword>
<evidence type="ECO:0000256" key="1">
    <source>
        <dbReference type="ARBA" id="ARBA00004123"/>
    </source>
</evidence>
<dbReference type="PANTHER" id="PTHR21077">
    <property type="entry name" value="EME1 PROTEIN"/>
    <property type="match status" value="1"/>
</dbReference>
<protein>
    <recommendedName>
        <fullName evidence="9">Crossover junction endonuclease EME2</fullName>
    </recommendedName>
</protein>
<accession>A0ABN9DVN2</accession>
<comment type="subcellular location">
    <subcellularLocation>
        <location evidence="1">Nucleus</location>
    </subcellularLocation>
</comment>
<keyword evidence="4" id="KW-0234">DNA repair</keyword>
<keyword evidence="3" id="KW-0233">DNA recombination</keyword>
<evidence type="ECO:0000256" key="2">
    <source>
        <dbReference type="ARBA" id="ARBA00022763"/>
    </source>
</evidence>
<feature type="region of interest" description="Disordered" evidence="6">
    <location>
        <begin position="1"/>
        <end position="28"/>
    </location>
</feature>
<feature type="compositionally biased region" description="Polar residues" evidence="6">
    <location>
        <begin position="1"/>
        <end position="12"/>
    </location>
</feature>
<evidence type="ECO:0000256" key="5">
    <source>
        <dbReference type="ARBA" id="ARBA00023242"/>
    </source>
</evidence>